<keyword evidence="3" id="KW-1185">Reference proteome</keyword>
<accession>A0A496PI88</accession>
<dbReference type="PANTHER" id="PTHR43319:SF3">
    <property type="entry name" value="BETA-LACTAMASE-RELATED DOMAIN-CONTAINING PROTEIN"/>
    <property type="match status" value="1"/>
</dbReference>
<proteinExistence type="predicted"/>
<dbReference type="Proteomes" id="UP000273119">
    <property type="component" value="Unassembled WGS sequence"/>
</dbReference>
<dbReference type="PANTHER" id="PTHR43319">
    <property type="entry name" value="BETA-LACTAMASE-RELATED"/>
    <property type="match status" value="1"/>
</dbReference>
<dbReference type="EMBL" id="QQXL01000005">
    <property type="protein sequence ID" value="RKW70204.1"/>
    <property type="molecule type" value="Genomic_DNA"/>
</dbReference>
<feature type="domain" description="Beta-lactamase-related" evidence="1">
    <location>
        <begin position="19"/>
        <end position="353"/>
    </location>
</feature>
<name>A0A496PI88_9MICC</name>
<organism evidence="2 3">
    <name type="scientific">Galactobacter caseinivorans</name>
    <dbReference type="NCBI Taxonomy" id="2676123"/>
    <lineage>
        <taxon>Bacteria</taxon>
        <taxon>Bacillati</taxon>
        <taxon>Actinomycetota</taxon>
        <taxon>Actinomycetes</taxon>
        <taxon>Micrococcales</taxon>
        <taxon>Micrococcaceae</taxon>
        <taxon>Galactobacter</taxon>
    </lineage>
</organism>
<dbReference type="SUPFAM" id="SSF56601">
    <property type="entry name" value="beta-lactamase/transpeptidase-like"/>
    <property type="match status" value="1"/>
</dbReference>
<dbReference type="AlphaFoldDB" id="A0A496PI88"/>
<protein>
    <submittedName>
        <fullName evidence="2">Class A beta-lactamase-related serine hydrolase</fullName>
    </submittedName>
</protein>
<dbReference type="InterPro" id="IPR052907">
    <property type="entry name" value="Beta-lactamase/esterase"/>
</dbReference>
<sequence length="383" mass="40036">MQQGLIAPGFEGVAALLTQAAEQDPHQRAQLSVMVGGVPVVDLAVGEGLGTEDMTGIFSISKGLGSLVIALLVQRGQLDPRATVASLWPEFAAAGKEAVTVEQLLSHQAGLLGVHGGLAIEDYLDSRRAAAVLADMAPAWEPGTAVAYHAMTFGVFVEELVRRITGRTAQEIFEEELRAPVAASAWLGLPQEQEHRYRPIPEVQMPPAFIDPFGLQGLSLNSTAGFIDEQGQRTYNLLQVPNLRAVREQAPLSVGGVASARGLAQVFAGAVTGLEVDGAVREPVLSAQTVAEVGRGRVFGVDCASGSTQSFGLGFIRSNPAFDFGSAQAVGHDGANGSLAFADPAWGVSFAYLPFVPQPGGNGTLAQRLTVAVRQALMSQMAS</sequence>
<evidence type="ECO:0000313" key="2">
    <source>
        <dbReference type="EMBL" id="RKW70204.1"/>
    </source>
</evidence>
<gene>
    <name evidence="2" type="ORF">DWQ67_09705</name>
</gene>
<dbReference type="Gene3D" id="3.40.710.10">
    <property type="entry name" value="DD-peptidase/beta-lactamase superfamily"/>
    <property type="match status" value="1"/>
</dbReference>
<comment type="caution">
    <text evidence="2">The sequence shown here is derived from an EMBL/GenBank/DDBJ whole genome shotgun (WGS) entry which is preliminary data.</text>
</comment>
<evidence type="ECO:0000313" key="3">
    <source>
        <dbReference type="Proteomes" id="UP000273119"/>
    </source>
</evidence>
<keyword evidence="2" id="KW-0378">Hydrolase</keyword>
<dbReference type="Pfam" id="PF00144">
    <property type="entry name" value="Beta-lactamase"/>
    <property type="match status" value="1"/>
</dbReference>
<evidence type="ECO:0000259" key="1">
    <source>
        <dbReference type="Pfam" id="PF00144"/>
    </source>
</evidence>
<dbReference type="InterPro" id="IPR001466">
    <property type="entry name" value="Beta-lactam-related"/>
</dbReference>
<reference evidence="2 3" key="1">
    <citation type="submission" date="2018-07" db="EMBL/GenBank/DDBJ databases">
        <title>Arthrobacter sp. nov., isolated from raw cow's milk with high bacterial count.</title>
        <authorList>
            <person name="Hahne J."/>
            <person name="Isele D."/>
            <person name="Lipski A."/>
        </authorList>
    </citation>
    <scope>NUCLEOTIDE SEQUENCE [LARGE SCALE GENOMIC DNA]</scope>
    <source>
        <strain evidence="2 3">JZ R-183</strain>
    </source>
</reference>
<dbReference type="GO" id="GO:0016787">
    <property type="term" value="F:hydrolase activity"/>
    <property type="evidence" value="ECO:0007669"/>
    <property type="project" value="UniProtKB-KW"/>
</dbReference>
<dbReference type="InterPro" id="IPR012338">
    <property type="entry name" value="Beta-lactam/transpept-like"/>
</dbReference>
<dbReference type="RefSeq" id="WP_121485393.1">
    <property type="nucleotide sequence ID" value="NZ_QQXL01000005.1"/>
</dbReference>